<evidence type="ECO:0000259" key="14">
    <source>
        <dbReference type="PROSITE" id="PS50109"/>
    </source>
</evidence>
<dbReference type="GO" id="GO:0000155">
    <property type="term" value="F:phosphorelay sensor kinase activity"/>
    <property type="evidence" value="ECO:0007669"/>
    <property type="project" value="InterPro"/>
</dbReference>
<evidence type="ECO:0000256" key="2">
    <source>
        <dbReference type="ARBA" id="ARBA00004236"/>
    </source>
</evidence>
<evidence type="ECO:0000256" key="6">
    <source>
        <dbReference type="ARBA" id="ARBA00022679"/>
    </source>
</evidence>
<keyword evidence="17" id="KW-1185">Reference proteome</keyword>
<dbReference type="SUPFAM" id="SSF47384">
    <property type="entry name" value="Homodimeric domain of signal transducing histidine kinase"/>
    <property type="match status" value="1"/>
</dbReference>
<dbReference type="Gene3D" id="3.30.450.20">
    <property type="entry name" value="PAS domain"/>
    <property type="match status" value="2"/>
</dbReference>
<dbReference type="InterPro" id="IPR000014">
    <property type="entry name" value="PAS"/>
</dbReference>
<evidence type="ECO:0000256" key="3">
    <source>
        <dbReference type="ARBA" id="ARBA00012438"/>
    </source>
</evidence>
<keyword evidence="10" id="KW-0902">Two-component regulatory system</keyword>
<keyword evidence="8 16" id="KW-0418">Kinase</keyword>
<evidence type="ECO:0000256" key="12">
    <source>
        <dbReference type="SAM" id="Coils"/>
    </source>
</evidence>
<dbReference type="PANTHER" id="PTHR43711:SF1">
    <property type="entry name" value="HISTIDINE KINASE 1"/>
    <property type="match status" value="1"/>
</dbReference>
<reference evidence="16 17" key="1">
    <citation type="submission" date="2013-12" db="EMBL/GenBank/DDBJ databases">
        <authorList>
            <person name="Stott M."/>
        </authorList>
    </citation>
    <scope>NUCLEOTIDE SEQUENCE [LARGE SCALE GENOMIC DNA]</scope>
    <source>
        <strain evidence="16 17">K22</strain>
    </source>
</reference>
<protein>
    <recommendedName>
        <fullName evidence="3">histidine kinase</fullName>
        <ecNumber evidence="3">2.7.13.3</ecNumber>
    </recommendedName>
</protein>
<feature type="coiled-coil region" evidence="12">
    <location>
        <begin position="222"/>
        <end position="249"/>
    </location>
</feature>
<dbReference type="RefSeq" id="WP_157770878.1">
    <property type="nucleotide sequence ID" value="NZ_CBXV010000008.1"/>
</dbReference>
<dbReference type="PROSITE" id="PS50109">
    <property type="entry name" value="HIS_KIN"/>
    <property type="match status" value="1"/>
</dbReference>
<dbReference type="Pfam" id="PF02518">
    <property type="entry name" value="HATPase_c"/>
    <property type="match status" value="1"/>
</dbReference>
<dbReference type="PROSITE" id="PS50885">
    <property type="entry name" value="HAMP"/>
    <property type="match status" value="1"/>
</dbReference>
<feature type="domain" description="Histidine kinase" evidence="14">
    <location>
        <begin position="525"/>
        <end position="744"/>
    </location>
</feature>
<dbReference type="CDD" id="cd00082">
    <property type="entry name" value="HisKA"/>
    <property type="match status" value="1"/>
</dbReference>
<evidence type="ECO:0000256" key="11">
    <source>
        <dbReference type="ARBA" id="ARBA00023136"/>
    </source>
</evidence>
<evidence type="ECO:0000256" key="1">
    <source>
        <dbReference type="ARBA" id="ARBA00000085"/>
    </source>
</evidence>
<dbReference type="CDD" id="cd16922">
    <property type="entry name" value="HATPase_EvgS-ArcB-TorS-like"/>
    <property type="match status" value="1"/>
</dbReference>
<dbReference type="InterPro" id="IPR004358">
    <property type="entry name" value="Sig_transdc_His_kin-like_C"/>
</dbReference>
<dbReference type="FunFam" id="3.30.565.10:FF:000023">
    <property type="entry name" value="PAS domain-containing sensor histidine kinase"/>
    <property type="match status" value="1"/>
</dbReference>
<dbReference type="Proteomes" id="UP000031518">
    <property type="component" value="Unassembled WGS sequence"/>
</dbReference>
<keyword evidence="13" id="KW-1133">Transmembrane helix</keyword>
<dbReference type="STRING" id="454194.PYK22_02649"/>
<dbReference type="SMART" id="SM00388">
    <property type="entry name" value="HisKA"/>
    <property type="match status" value="1"/>
</dbReference>
<dbReference type="GO" id="GO:0005886">
    <property type="term" value="C:plasma membrane"/>
    <property type="evidence" value="ECO:0007669"/>
    <property type="project" value="UniProtKB-SubCell"/>
</dbReference>
<dbReference type="EMBL" id="CBXV010000008">
    <property type="protein sequence ID" value="CDM66617.1"/>
    <property type="molecule type" value="Genomic_DNA"/>
</dbReference>
<keyword evidence="5" id="KW-0597">Phosphoprotein</keyword>
<dbReference type="SUPFAM" id="SSF55874">
    <property type="entry name" value="ATPase domain of HSP90 chaperone/DNA topoisomerase II/histidine kinase"/>
    <property type="match status" value="1"/>
</dbReference>
<dbReference type="SMART" id="SM00387">
    <property type="entry name" value="HATPase_c"/>
    <property type="match status" value="1"/>
</dbReference>
<dbReference type="CDD" id="cd18774">
    <property type="entry name" value="PDC2_HK_sensor"/>
    <property type="match status" value="1"/>
</dbReference>
<gene>
    <name evidence="16" type="ORF">PYK22_02649</name>
</gene>
<keyword evidence="6" id="KW-0808">Transferase</keyword>
<dbReference type="Pfam" id="PF00512">
    <property type="entry name" value="HisKA"/>
    <property type="match status" value="1"/>
</dbReference>
<evidence type="ECO:0000256" key="4">
    <source>
        <dbReference type="ARBA" id="ARBA00022475"/>
    </source>
</evidence>
<evidence type="ECO:0000256" key="9">
    <source>
        <dbReference type="ARBA" id="ARBA00022840"/>
    </source>
</evidence>
<dbReference type="EC" id="2.7.13.3" evidence="3"/>
<dbReference type="PANTHER" id="PTHR43711">
    <property type="entry name" value="TWO-COMPONENT HISTIDINE KINASE"/>
    <property type="match status" value="1"/>
</dbReference>
<dbReference type="InterPro" id="IPR003661">
    <property type="entry name" value="HisK_dim/P_dom"/>
</dbReference>
<dbReference type="Gene3D" id="1.10.8.500">
    <property type="entry name" value="HAMP domain in histidine kinase"/>
    <property type="match status" value="1"/>
</dbReference>
<dbReference type="InterPro" id="IPR035965">
    <property type="entry name" value="PAS-like_dom_sf"/>
</dbReference>
<organism evidence="16 17">
    <name type="scientific">Pyrinomonas methylaliphatogenes</name>
    <dbReference type="NCBI Taxonomy" id="454194"/>
    <lineage>
        <taxon>Bacteria</taxon>
        <taxon>Pseudomonadati</taxon>
        <taxon>Acidobacteriota</taxon>
        <taxon>Blastocatellia</taxon>
        <taxon>Blastocatellales</taxon>
        <taxon>Pyrinomonadaceae</taxon>
        <taxon>Pyrinomonas</taxon>
    </lineage>
</organism>
<keyword evidence="9" id="KW-0067">ATP-binding</keyword>
<evidence type="ECO:0000256" key="10">
    <source>
        <dbReference type="ARBA" id="ARBA00023012"/>
    </source>
</evidence>
<proteinExistence type="predicted"/>
<dbReference type="CDD" id="cd06225">
    <property type="entry name" value="HAMP"/>
    <property type="match status" value="1"/>
</dbReference>
<sequence>MSEVKTDSIKHSVRARLLIMLVLLSLPLLIVSLLQINRYRQSVAEHERIIVQLGATTAANKLRLWLEERDGSAAPLSSDEIARLYATLRDQFPNNVEVSIVVIAPDGRPLNGASAPLQLAPVLSKQMWSDGIERTTSVRRLEPYGWSVAVGLPEYTRSTWTVLALMATWALALITSTMLAIWAVGRFTTPLSRLAQAVLTFGEGRFHERIAVETRDEVGLLAQSFNAMAASLEERFTELQHQRAFTEEVLNSLPLGVAVLDDALTIRSTNPTFARFINSSPANLIGHNLYEAARPFLPLRAAIEDVRRVRRPFINYSLKIKLDERAEQETFWDVILWPIRESVARADLILIISEVSDRVRAERLAHSAFAAERARAAELESVVNQMDEGVIIVDAQGAYRVNPKAARILALEPNERGESIWRLLNSLHLLTLDGKRLAPIETPLGRALERGEPVSNERLLFVTFAQEERIIDISATPLIGERGRHDGAVAVFRDVTEEVSHHRKLAEAYERLREHDRLKSAFVANVSHELRTPLNVIIGLCRLLERDSETPLSPLQHEIVERMERNARALLTQVNALLDYSRLEAGRAGLRLERVDVARLISSLVGDFAEEARAKGIELITQIAPDLDTVTTDRDKLAQVIFNLLSNAIKFTRDGIVTIRAANGDEDSWYLEVSDTGIGIPEKTLPFIFEGFRQADDRLTRAYGGVGLGLAITHKIVQLLGGEIAVESRVGHGSRFRIVWPRTVAQRTGTGSLINGPQARQ</sequence>
<feature type="transmembrane region" description="Helical" evidence="13">
    <location>
        <begin position="15"/>
        <end position="34"/>
    </location>
</feature>
<dbReference type="AlphaFoldDB" id="A0A0B6X0W8"/>
<evidence type="ECO:0000256" key="5">
    <source>
        <dbReference type="ARBA" id="ARBA00022553"/>
    </source>
</evidence>
<dbReference type="Pfam" id="PF08448">
    <property type="entry name" value="PAS_4"/>
    <property type="match status" value="2"/>
</dbReference>
<dbReference type="SUPFAM" id="SSF158472">
    <property type="entry name" value="HAMP domain-like"/>
    <property type="match status" value="1"/>
</dbReference>
<accession>A0A0B6X0W8</accession>
<comment type="catalytic activity">
    <reaction evidence="1">
        <text>ATP + protein L-histidine = ADP + protein N-phospho-L-histidine.</text>
        <dbReference type="EC" id="2.7.13.3"/>
    </reaction>
</comment>
<reference evidence="16 17" key="2">
    <citation type="submission" date="2015-01" db="EMBL/GenBank/DDBJ databases">
        <title>Complete genome sequence of Pyrinomonas methylaliphatogenes type strain K22T.</title>
        <authorList>
            <person name="Lee K.C.Y."/>
            <person name="Power J.F."/>
            <person name="Dunfield P.F."/>
            <person name="Morgan X.C."/>
            <person name="Huttenhower C."/>
            <person name="Stott M.B."/>
        </authorList>
    </citation>
    <scope>NUCLEOTIDE SEQUENCE [LARGE SCALE GENOMIC DNA]</scope>
    <source>
        <strain evidence="16 17">K22</strain>
    </source>
</reference>
<dbReference type="OrthoDB" id="9813151at2"/>
<dbReference type="GO" id="GO:0005524">
    <property type="term" value="F:ATP binding"/>
    <property type="evidence" value="ECO:0007669"/>
    <property type="project" value="UniProtKB-KW"/>
</dbReference>
<dbReference type="InterPro" id="IPR003660">
    <property type="entry name" value="HAMP_dom"/>
</dbReference>
<evidence type="ECO:0000256" key="13">
    <source>
        <dbReference type="SAM" id="Phobius"/>
    </source>
</evidence>
<dbReference type="InterPro" id="IPR013656">
    <property type="entry name" value="PAS_4"/>
</dbReference>
<keyword evidence="12" id="KW-0175">Coiled coil</keyword>
<evidence type="ECO:0000313" key="16">
    <source>
        <dbReference type="EMBL" id="CDM66617.1"/>
    </source>
</evidence>
<evidence type="ECO:0000256" key="8">
    <source>
        <dbReference type="ARBA" id="ARBA00022777"/>
    </source>
</evidence>
<dbReference type="InterPro" id="IPR003594">
    <property type="entry name" value="HATPase_dom"/>
</dbReference>
<dbReference type="Gene3D" id="1.10.287.130">
    <property type="match status" value="1"/>
</dbReference>
<dbReference type="SMART" id="SM00091">
    <property type="entry name" value="PAS"/>
    <property type="match status" value="2"/>
</dbReference>
<comment type="subcellular location">
    <subcellularLocation>
        <location evidence="2">Cell membrane</location>
    </subcellularLocation>
</comment>
<keyword evidence="11 13" id="KW-0472">Membrane</keyword>
<name>A0A0B6X0W8_9BACT</name>
<dbReference type="PRINTS" id="PR00344">
    <property type="entry name" value="BCTRLSENSOR"/>
</dbReference>
<dbReference type="Gene3D" id="3.30.565.10">
    <property type="entry name" value="Histidine kinase-like ATPase, C-terminal domain"/>
    <property type="match status" value="1"/>
</dbReference>
<dbReference type="InterPro" id="IPR036890">
    <property type="entry name" value="HATPase_C_sf"/>
</dbReference>
<keyword evidence="4" id="KW-1003">Cell membrane</keyword>
<dbReference type="InterPro" id="IPR005467">
    <property type="entry name" value="His_kinase_dom"/>
</dbReference>
<keyword evidence="13" id="KW-0812">Transmembrane</keyword>
<evidence type="ECO:0000259" key="15">
    <source>
        <dbReference type="PROSITE" id="PS50885"/>
    </source>
</evidence>
<dbReference type="InterPro" id="IPR050736">
    <property type="entry name" value="Sensor_HK_Regulatory"/>
</dbReference>
<keyword evidence="7" id="KW-0547">Nucleotide-binding</keyword>
<feature type="transmembrane region" description="Helical" evidence="13">
    <location>
        <begin position="162"/>
        <end position="184"/>
    </location>
</feature>
<feature type="domain" description="HAMP" evidence="15">
    <location>
        <begin position="185"/>
        <end position="237"/>
    </location>
</feature>
<dbReference type="Pfam" id="PF00672">
    <property type="entry name" value="HAMP"/>
    <property type="match status" value="1"/>
</dbReference>
<dbReference type="SUPFAM" id="SSF55785">
    <property type="entry name" value="PYP-like sensor domain (PAS domain)"/>
    <property type="match status" value="2"/>
</dbReference>
<dbReference type="InterPro" id="IPR036097">
    <property type="entry name" value="HisK_dim/P_sf"/>
</dbReference>
<dbReference type="SMART" id="SM00304">
    <property type="entry name" value="HAMP"/>
    <property type="match status" value="1"/>
</dbReference>
<evidence type="ECO:0000313" key="17">
    <source>
        <dbReference type="Proteomes" id="UP000031518"/>
    </source>
</evidence>
<evidence type="ECO:0000256" key="7">
    <source>
        <dbReference type="ARBA" id="ARBA00022741"/>
    </source>
</evidence>